<name>A0A323UDK6_RHOPL</name>
<dbReference type="GO" id="GO:0003676">
    <property type="term" value="F:nucleic acid binding"/>
    <property type="evidence" value="ECO:0007669"/>
    <property type="project" value="InterPro"/>
</dbReference>
<dbReference type="Pfam" id="PF02021">
    <property type="entry name" value="UPF0102"/>
    <property type="match status" value="1"/>
</dbReference>
<proteinExistence type="inferred from homology"/>
<evidence type="ECO:0000313" key="3">
    <source>
        <dbReference type="EMBL" id="PZA10945.1"/>
    </source>
</evidence>
<dbReference type="InterPro" id="IPR011335">
    <property type="entry name" value="Restrct_endonuc-II-like"/>
</dbReference>
<evidence type="ECO:0000313" key="4">
    <source>
        <dbReference type="Proteomes" id="UP000248134"/>
    </source>
</evidence>
<sequence length="130" mass="14182">MAKTDRSQPSVLARIAAFRTGLSAEASAADYLERQGYRILARRFKARCGEIDLIAQRGALVAFVEVKARGNVDDAAYAVTPRQQSRIAAAAEAWLSRHPEHATSELRFDAILIVPNTPPRHLPGAFDATP</sequence>
<gene>
    <name evidence="3" type="ORF">DNX69_16550</name>
</gene>
<dbReference type="NCBIfam" id="NF009151">
    <property type="entry name" value="PRK12497.1-5"/>
    <property type="match status" value="1"/>
</dbReference>
<dbReference type="Proteomes" id="UP000248134">
    <property type="component" value="Unassembled WGS sequence"/>
</dbReference>
<protein>
    <recommendedName>
        <fullName evidence="2">UPF0102 protein DNX69_16550</fullName>
    </recommendedName>
</protein>
<accession>A0A323UDK6</accession>
<evidence type="ECO:0000256" key="2">
    <source>
        <dbReference type="HAMAP-Rule" id="MF_00048"/>
    </source>
</evidence>
<evidence type="ECO:0000256" key="1">
    <source>
        <dbReference type="ARBA" id="ARBA00006738"/>
    </source>
</evidence>
<comment type="similarity">
    <text evidence="1 2">Belongs to the UPF0102 family.</text>
</comment>
<organism evidence="3 4">
    <name type="scientific">Rhodopseudomonas palustris</name>
    <dbReference type="NCBI Taxonomy" id="1076"/>
    <lineage>
        <taxon>Bacteria</taxon>
        <taxon>Pseudomonadati</taxon>
        <taxon>Pseudomonadota</taxon>
        <taxon>Alphaproteobacteria</taxon>
        <taxon>Hyphomicrobiales</taxon>
        <taxon>Nitrobacteraceae</taxon>
        <taxon>Rhodopseudomonas</taxon>
    </lineage>
</organism>
<dbReference type="AlphaFoldDB" id="A0A323UDK6"/>
<dbReference type="EMBL" id="QKQS01000023">
    <property type="protein sequence ID" value="PZA10945.1"/>
    <property type="molecule type" value="Genomic_DNA"/>
</dbReference>
<dbReference type="PANTHER" id="PTHR34039:SF1">
    <property type="entry name" value="UPF0102 PROTEIN YRAN"/>
    <property type="match status" value="1"/>
</dbReference>
<reference evidence="3 4" key="1">
    <citation type="submission" date="2018-06" db="EMBL/GenBank/DDBJ databases">
        <title>Draft Whole-Genome Sequence of the purple photosynthetic bacterium Rhodospeudomonas palustris XCP.</title>
        <authorList>
            <person name="Rayyan A."/>
            <person name="Meyer T.E."/>
            <person name="Kyndt J.A."/>
        </authorList>
    </citation>
    <scope>NUCLEOTIDE SEQUENCE [LARGE SCALE GENOMIC DNA]</scope>
    <source>
        <strain evidence="3 4">XCP</strain>
    </source>
</reference>
<dbReference type="PANTHER" id="PTHR34039">
    <property type="entry name" value="UPF0102 PROTEIN YRAN"/>
    <property type="match status" value="1"/>
</dbReference>
<dbReference type="InterPro" id="IPR011856">
    <property type="entry name" value="tRNA_endonuc-like_dom_sf"/>
</dbReference>
<dbReference type="InterPro" id="IPR003509">
    <property type="entry name" value="UPF0102_YraN-like"/>
</dbReference>
<dbReference type="Gene3D" id="3.40.1350.10">
    <property type="match status" value="1"/>
</dbReference>
<dbReference type="SUPFAM" id="SSF52980">
    <property type="entry name" value="Restriction endonuclease-like"/>
    <property type="match status" value="1"/>
</dbReference>
<dbReference type="RefSeq" id="WP_110787037.1">
    <property type="nucleotide sequence ID" value="NZ_QKQS01000023.1"/>
</dbReference>
<dbReference type="OrthoDB" id="9812968at2"/>
<dbReference type="NCBIfam" id="NF009150">
    <property type="entry name" value="PRK12497.1-3"/>
    <property type="match status" value="1"/>
</dbReference>
<comment type="caution">
    <text evidence="3">The sequence shown here is derived from an EMBL/GenBank/DDBJ whole genome shotgun (WGS) entry which is preliminary data.</text>
</comment>
<dbReference type="NCBIfam" id="TIGR00252">
    <property type="entry name" value="YraN family protein"/>
    <property type="match status" value="1"/>
</dbReference>
<dbReference type="HAMAP" id="MF_00048">
    <property type="entry name" value="UPF0102"/>
    <property type="match status" value="1"/>
</dbReference>